<reference evidence="1 2" key="1">
    <citation type="journal article" date="2018" name="Front. Plant Sci.">
        <title>Red Clover (Trifolium pratense) and Zigzag Clover (T. medium) - A Picture of Genomic Similarities and Differences.</title>
        <authorList>
            <person name="Dluhosova J."/>
            <person name="Istvanek J."/>
            <person name="Nedelnik J."/>
            <person name="Repkova J."/>
        </authorList>
    </citation>
    <scope>NUCLEOTIDE SEQUENCE [LARGE SCALE GENOMIC DNA]</scope>
    <source>
        <strain evidence="2">cv. 10/8</strain>
        <tissue evidence="1">Leaf</tissue>
    </source>
</reference>
<organism evidence="1 2">
    <name type="scientific">Trifolium medium</name>
    <dbReference type="NCBI Taxonomy" id="97028"/>
    <lineage>
        <taxon>Eukaryota</taxon>
        <taxon>Viridiplantae</taxon>
        <taxon>Streptophyta</taxon>
        <taxon>Embryophyta</taxon>
        <taxon>Tracheophyta</taxon>
        <taxon>Spermatophyta</taxon>
        <taxon>Magnoliopsida</taxon>
        <taxon>eudicotyledons</taxon>
        <taxon>Gunneridae</taxon>
        <taxon>Pentapetalae</taxon>
        <taxon>rosids</taxon>
        <taxon>fabids</taxon>
        <taxon>Fabales</taxon>
        <taxon>Fabaceae</taxon>
        <taxon>Papilionoideae</taxon>
        <taxon>50 kb inversion clade</taxon>
        <taxon>NPAAA clade</taxon>
        <taxon>Hologalegina</taxon>
        <taxon>IRL clade</taxon>
        <taxon>Trifolieae</taxon>
        <taxon>Trifolium</taxon>
    </lineage>
</organism>
<feature type="non-terminal residue" evidence="1">
    <location>
        <position position="1"/>
    </location>
</feature>
<dbReference type="AlphaFoldDB" id="A0A392QV32"/>
<evidence type="ECO:0000313" key="2">
    <source>
        <dbReference type="Proteomes" id="UP000265520"/>
    </source>
</evidence>
<comment type="caution">
    <text evidence="1">The sequence shown here is derived from an EMBL/GenBank/DDBJ whole genome shotgun (WGS) entry which is preliminary data.</text>
</comment>
<dbReference type="Proteomes" id="UP000265520">
    <property type="component" value="Unassembled WGS sequence"/>
</dbReference>
<sequence length="82" mass="9066">AQKHLARRAVLAVKDGLVSDAGATRRAVVQRQFMLLVSARCATRAGAARSVALSYSVFLWCWRGARRYSARRAGVLIRVDFC</sequence>
<accession>A0A392QV32</accession>
<evidence type="ECO:0000313" key="1">
    <source>
        <dbReference type="EMBL" id="MCI28223.1"/>
    </source>
</evidence>
<keyword evidence="2" id="KW-1185">Reference proteome</keyword>
<protein>
    <submittedName>
        <fullName evidence="1">Uncharacterized protein</fullName>
    </submittedName>
</protein>
<proteinExistence type="predicted"/>
<name>A0A392QV32_9FABA</name>
<dbReference type="EMBL" id="LXQA010164304">
    <property type="protein sequence ID" value="MCI28223.1"/>
    <property type="molecule type" value="Genomic_DNA"/>
</dbReference>